<dbReference type="Proteomes" id="UP000001542">
    <property type="component" value="Unassembled WGS sequence"/>
</dbReference>
<dbReference type="OrthoDB" id="550577at2759"/>
<dbReference type="KEGG" id="tva:4751180"/>
<evidence type="ECO:0000313" key="2">
    <source>
        <dbReference type="Proteomes" id="UP000001542"/>
    </source>
</evidence>
<keyword evidence="2" id="KW-1185">Reference proteome</keyword>
<protein>
    <submittedName>
        <fullName evidence="1">Uncharacterized protein</fullName>
    </submittedName>
</protein>
<dbReference type="VEuPathDB" id="TrichDB:TVAG_347490"/>
<dbReference type="VEuPathDB" id="TrichDB:TVAGG3_0367550"/>
<reference evidence="1" key="2">
    <citation type="journal article" date="2007" name="Science">
        <title>Draft genome sequence of the sexually transmitted pathogen Trichomonas vaginalis.</title>
        <authorList>
            <person name="Carlton J.M."/>
            <person name="Hirt R.P."/>
            <person name="Silva J.C."/>
            <person name="Delcher A.L."/>
            <person name="Schatz M."/>
            <person name="Zhao Q."/>
            <person name="Wortman J.R."/>
            <person name="Bidwell S.L."/>
            <person name="Alsmark U.C.M."/>
            <person name="Besteiro S."/>
            <person name="Sicheritz-Ponten T."/>
            <person name="Noel C.J."/>
            <person name="Dacks J.B."/>
            <person name="Foster P.G."/>
            <person name="Simillion C."/>
            <person name="Van de Peer Y."/>
            <person name="Miranda-Saavedra D."/>
            <person name="Barton G.J."/>
            <person name="Westrop G.D."/>
            <person name="Mueller S."/>
            <person name="Dessi D."/>
            <person name="Fiori P.L."/>
            <person name="Ren Q."/>
            <person name="Paulsen I."/>
            <person name="Zhang H."/>
            <person name="Bastida-Corcuera F.D."/>
            <person name="Simoes-Barbosa A."/>
            <person name="Brown M.T."/>
            <person name="Hayes R.D."/>
            <person name="Mukherjee M."/>
            <person name="Okumura C.Y."/>
            <person name="Schneider R."/>
            <person name="Smith A.J."/>
            <person name="Vanacova S."/>
            <person name="Villalvazo M."/>
            <person name="Haas B.J."/>
            <person name="Pertea M."/>
            <person name="Feldblyum T.V."/>
            <person name="Utterback T.R."/>
            <person name="Shu C.L."/>
            <person name="Osoegawa K."/>
            <person name="de Jong P.J."/>
            <person name="Hrdy I."/>
            <person name="Horvathova L."/>
            <person name="Zubacova Z."/>
            <person name="Dolezal P."/>
            <person name="Malik S.B."/>
            <person name="Logsdon J.M. Jr."/>
            <person name="Henze K."/>
            <person name="Gupta A."/>
            <person name="Wang C.C."/>
            <person name="Dunne R.L."/>
            <person name="Upcroft J.A."/>
            <person name="Upcroft P."/>
            <person name="White O."/>
            <person name="Salzberg S.L."/>
            <person name="Tang P."/>
            <person name="Chiu C.-H."/>
            <person name="Lee Y.-S."/>
            <person name="Embley T.M."/>
            <person name="Coombs G.H."/>
            <person name="Mottram J.C."/>
            <person name="Tachezy J."/>
            <person name="Fraser-Liggett C.M."/>
            <person name="Johnson P.J."/>
        </authorList>
    </citation>
    <scope>NUCLEOTIDE SEQUENCE [LARGE SCALE GENOMIC DNA]</scope>
    <source>
        <strain evidence="1">G3</strain>
    </source>
</reference>
<accession>A2FNR1</accession>
<sequence length="61" mass="6639">MGIPDGMSTCDKCTTTCSGCKDRPYVKAYSESATSYPGGSGYTYVHRDSSIISAMQNWMKL</sequence>
<name>A2FNR1_TRIV3</name>
<reference evidence="1" key="1">
    <citation type="submission" date="2006-10" db="EMBL/GenBank/DDBJ databases">
        <authorList>
            <person name="Amadeo P."/>
            <person name="Zhao Q."/>
            <person name="Wortman J."/>
            <person name="Fraser-Liggett C."/>
            <person name="Carlton J."/>
        </authorList>
    </citation>
    <scope>NUCLEOTIDE SEQUENCE</scope>
    <source>
        <strain evidence="1">G3</strain>
    </source>
</reference>
<dbReference type="RefSeq" id="XP_001306392.1">
    <property type="nucleotide sequence ID" value="XM_001306391.1"/>
</dbReference>
<evidence type="ECO:0000313" key="1">
    <source>
        <dbReference type="EMBL" id="EAX93462.1"/>
    </source>
</evidence>
<dbReference type="EMBL" id="DS113911">
    <property type="protein sequence ID" value="EAX93462.1"/>
    <property type="molecule type" value="Genomic_DNA"/>
</dbReference>
<proteinExistence type="predicted"/>
<dbReference type="AlphaFoldDB" id="A2FNR1"/>
<dbReference type="InParanoid" id="A2FNR1"/>
<organism evidence="1 2">
    <name type="scientific">Trichomonas vaginalis (strain ATCC PRA-98 / G3)</name>
    <dbReference type="NCBI Taxonomy" id="412133"/>
    <lineage>
        <taxon>Eukaryota</taxon>
        <taxon>Metamonada</taxon>
        <taxon>Parabasalia</taxon>
        <taxon>Trichomonadida</taxon>
        <taxon>Trichomonadidae</taxon>
        <taxon>Trichomonas</taxon>
    </lineage>
</organism>
<gene>
    <name evidence="1" type="ORF">TVAG_347490</name>
</gene>